<protein>
    <submittedName>
        <fullName evidence="1">Uncharacterized protein</fullName>
    </submittedName>
</protein>
<sequence>MESYSANFCARVYKTDNLWKGISMECQLCKQNQRASCCLLFHF</sequence>
<organism evidence="1">
    <name type="scientific">Anguilla anguilla</name>
    <name type="common">European freshwater eel</name>
    <name type="synonym">Muraena anguilla</name>
    <dbReference type="NCBI Taxonomy" id="7936"/>
    <lineage>
        <taxon>Eukaryota</taxon>
        <taxon>Metazoa</taxon>
        <taxon>Chordata</taxon>
        <taxon>Craniata</taxon>
        <taxon>Vertebrata</taxon>
        <taxon>Euteleostomi</taxon>
        <taxon>Actinopterygii</taxon>
        <taxon>Neopterygii</taxon>
        <taxon>Teleostei</taxon>
        <taxon>Anguilliformes</taxon>
        <taxon>Anguillidae</taxon>
        <taxon>Anguilla</taxon>
    </lineage>
</organism>
<dbReference type="EMBL" id="GBXM01099255">
    <property type="protein sequence ID" value="JAH09322.1"/>
    <property type="molecule type" value="Transcribed_RNA"/>
</dbReference>
<reference evidence="1" key="1">
    <citation type="submission" date="2014-11" db="EMBL/GenBank/DDBJ databases">
        <authorList>
            <person name="Amaro Gonzalez C."/>
        </authorList>
    </citation>
    <scope>NUCLEOTIDE SEQUENCE</scope>
</reference>
<reference evidence="1" key="2">
    <citation type="journal article" date="2015" name="Fish Shellfish Immunol.">
        <title>Early steps in the European eel (Anguilla anguilla)-Vibrio vulnificus interaction in the gills: Role of the RtxA13 toxin.</title>
        <authorList>
            <person name="Callol A."/>
            <person name="Pajuelo D."/>
            <person name="Ebbesson L."/>
            <person name="Teles M."/>
            <person name="MacKenzie S."/>
            <person name="Amaro C."/>
        </authorList>
    </citation>
    <scope>NUCLEOTIDE SEQUENCE</scope>
</reference>
<evidence type="ECO:0000313" key="1">
    <source>
        <dbReference type="EMBL" id="JAH09322.1"/>
    </source>
</evidence>
<accession>A0A0E9PYI4</accession>
<proteinExistence type="predicted"/>
<name>A0A0E9PYI4_ANGAN</name>
<dbReference type="AlphaFoldDB" id="A0A0E9PYI4"/>